<dbReference type="RefSeq" id="WP_006379574.1">
    <property type="nucleotide sequence ID" value="NZ_AEJB01000389.1"/>
</dbReference>
<feature type="transmembrane region" description="Helical" evidence="1">
    <location>
        <begin position="6"/>
        <end position="27"/>
    </location>
</feature>
<evidence type="ECO:0000256" key="1">
    <source>
        <dbReference type="SAM" id="Phobius"/>
    </source>
</evidence>
<dbReference type="STRING" id="85558.T45_01729"/>
<proteinExistence type="predicted"/>
<gene>
    <name evidence="2" type="ORF">STRTUCAR8_07205</name>
</gene>
<comment type="caution">
    <text evidence="2">The sequence shown here is derived from an EMBL/GenBank/DDBJ whole genome shotgun (WGS) entry which is preliminary data.</text>
</comment>
<sequence>MHWHRYLSGAFMLMAGALVVCGAVGVRTGRVLPWQRRRVLRPVLWGYGAMLLGAGLLVQTGYEEWTGTVHLRHLDGAVTVTGLLLMVAGFWFQLLSEREQVDA</sequence>
<dbReference type="GeneID" id="97402643"/>
<keyword evidence="1" id="KW-1133">Transmembrane helix</keyword>
<keyword evidence="3" id="KW-1185">Reference proteome</keyword>
<name>L7F101_STRT8</name>
<accession>L7F101</accession>
<organism evidence="2 3">
    <name type="scientific">Streptomyces turgidiscabies (strain Car8)</name>
    <dbReference type="NCBI Taxonomy" id="698760"/>
    <lineage>
        <taxon>Bacteria</taxon>
        <taxon>Bacillati</taxon>
        <taxon>Actinomycetota</taxon>
        <taxon>Actinomycetes</taxon>
        <taxon>Kitasatosporales</taxon>
        <taxon>Streptomycetaceae</taxon>
        <taxon>Streptomyces</taxon>
    </lineage>
</organism>
<dbReference type="EMBL" id="AEJB01000389">
    <property type="protein sequence ID" value="ELP65348.1"/>
    <property type="molecule type" value="Genomic_DNA"/>
</dbReference>
<keyword evidence="1" id="KW-0472">Membrane</keyword>
<dbReference type="AlphaFoldDB" id="L7F101"/>
<keyword evidence="1" id="KW-0812">Transmembrane</keyword>
<feature type="transmembrane region" description="Helical" evidence="1">
    <location>
        <begin position="39"/>
        <end position="57"/>
    </location>
</feature>
<evidence type="ECO:0000313" key="2">
    <source>
        <dbReference type="EMBL" id="ELP65348.1"/>
    </source>
</evidence>
<dbReference type="Proteomes" id="UP000010931">
    <property type="component" value="Unassembled WGS sequence"/>
</dbReference>
<feature type="transmembrane region" description="Helical" evidence="1">
    <location>
        <begin position="77"/>
        <end position="95"/>
    </location>
</feature>
<evidence type="ECO:0000313" key="3">
    <source>
        <dbReference type="Proteomes" id="UP000010931"/>
    </source>
</evidence>
<dbReference type="PATRIC" id="fig|698760.3.peg.5822"/>
<protein>
    <submittedName>
        <fullName evidence="2">Uncharacterized protein</fullName>
    </submittedName>
</protein>
<reference evidence="2 3" key="1">
    <citation type="journal article" date="2011" name="Plasmid">
        <title>Streptomyces turgidiscabies Car8 contains a modular pathogenicity island that shares virulence genes with other actinobacterial plant pathogens.</title>
        <authorList>
            <person name="Huguet-Tapia J.C."/>
            <person name="Badger J.H."/>
            <person name="Loria R."/>
            <person name="Pettis G.S."/>
        </authorList>
    </citation>
    <scope>NUCLEOTIDE SEQUENCE [LARGE SCALE GENOMIC DNA]</scope>
    <source>
        <strain evidence="2 3">Car8</strain>
    </source>
</reference>